<dbReference type="Proteomes" id="UP001589870">
    <property type="component" value="Unassembled WGS sequence"/>
</dbReference>
<reference evidence="1 2" key="1">
    <citation type="submission" date="2024-09" db="EMBL/GenBank/DDBJ databases">
        <authorList>
            <person name="Sun Q."/>
            <person name="Mori K."/>
        </authorList>
    </citation>
    <scope>NUCLEOTIDE SEQUENCE [LARGE SCALE GENOMIC DNA]</scope>
    <source>
        <strain evidence="1 2">TBRC 1851</strain>
    </source>
</reference>
<comment type="caution">
    <text evidence="1">The sequence shown here is derived from an EMBL/GenBank/DDBJ whole genome shotgun (WGS) entry which is preliminary data.</text>
</comment>
<proteinExistence type="predicted"/>
<sequence length="60" mass="6256">MRSDAGRLWASRVRPFSVVAERAGAWRTVDADDLRELGLAIAEQEAVAEQAGAAGSAATA</sequence>
<accession>A0ABV6UBU3</accession>
<dbReference type="RefSeq" id="WP_394303680.1">
    <property type="nucleotide sequence ID" value="NZ_JBHMQT010000057.1"/>
</dbReference>
<evidence type="ECO:0000313" key="2">
    <source>
        <dbReference type="Proteomes" id="UP001589870"/>
    </source>
</evidence>
<gene>
    <name evidence="1" type="ORF">ACFHYQ_25575</name>
</gene>
<keyword evidence="2" id="KW-1185">Reference proteome</keyword>
<protein>
    <submittedName>
        <fullName evidence="1">Uncharacterized protein</fullName>
    </submittedName>
</protein>
<dbReference type="EMBL" id="JBHMQT010000057">
    <property type="protein sequence ID" value="MFC0865671.1"/>
    <property type="molecule type" value="Genomic_DNA"/>
</dbReference>
<name>A0ABV6UBU3_9ACTN</name>
<organism evidence="1 2">
    <name type="scientific">Sphaerimonospora cavernae</name>
    <dbReference type="NCBI Taxonomy" id="1740611"/>
    <lineage>
        <taxon>Bacteria</taxon>
        <taxon>Bacillati</taxon>
        <taxon>Actinomycetota</taxon>
        <taxon>Actinomycetes</taxon>
        <taxon>Streptosporangiales</taxon>
        <taxon>Streptosporangiaceae</taxon>
        <taxon>Sphaerimonospora</taxon>
    </lineage>
</organism>
<evidence type="ECO:0000313" key="1">
    <source>
        <dbReference type="EMBL" id="MFC0865671.1"/>
    </source>
</evidence>